<keyword evidence="3" id="KW-0378">Hydrolase</keyword>
<accession>A0ABS6IDI7</accession>
<evidence type="ECO:0000313" key="3">
    <source>
        <dbReference type="EMBL" id="MBU8872664.1"/>
    </source>
</evidence>
<dbReference type="Proteomes" id="UP000727907">
    <property type="component" value="Unassembled WGS sequence"/>
</dbReference>
<feature type="domain" description="AB hydrolase-1" evidence="2">
    <location>
        <begin position="6"/>
        <end position="228"/>
    </location>
</feature>
<sequence length="238" mass="26444">MTRPPLLLVPGVLCSPRLFAAQVAALEGQADIVVPDWRRAPLSIWDSWESAARWVVDQMPAEKFALAGLSLGGMLAVEIMQFAAPRVTKLALLDTGMRSQSEAERAVRRARIRLADEGHFELVLGMQMTRFIPAYRLPDKALVDAVMTMCSEIGVEIYKRQEELAAIRVDRRPDLPRIRCPTTVVCGRDDAATPLFLSEEIAKAIPAASLAVIEQCGHLVTMEKPEETNLILKTWLDR</sequence>
<feature type="chain" id="PRO_5047487971" evidence="1">
    <location>
        <begin position="21"/>
        <end position="238"/>
    </location>
</feature>
<evidence type="ECO:0000313" key="4">
    <source>
        <dbReference type="Proteomes" id="UP000727907"/>
    </source>
</evidence>
<comment type="caution">
    <text evidence="3">The sequence shown here is derived from an EMBL/GenBank/DDBJ whole genome shotgun (WGS) entry which is preliminary data.</text>
</comment>
<gene>
    <name evidence="3" type="ORF">KQ910_02770</name>
</gene>
<organism evidence="3 4">
    <name type="scientific">Reyranella humidisoli</name>
    <dbReference type="NCBI Taxonomy" id="2849149"/>
    <lineage>
        <taxon>Bacteria</taxon>
        <taxon>Pseudomonadati</taxon>
        <taxon>Pseudomonadota</taxon>
        <taxon>Alphaproteobacteria</taxon>
        <taxon>Hyphomicrobiales</taxon>
        <taxon>Reyranellaceae</taxon>
        <taxon>Reyranella</taxon>
    </lineage>
</organism>
<keyword evidence="4" id="KW-1185">Reference proteome</keyword>
<keyword evidence="1" id="KW-0732">Signal</keyword>
<evidence type="ECO:0000259" key="2">
    <source>
        <dbReference type="Pfam" id="PF12697"/>
    </source>
</evidence>
<feature type="signal peptide" evidence="1">
    <location>
        <begin position="1"/>
        <end position="20"/>
    </location>
</feature>
<dbReference type="GO" id="GO:0016787">
    <property type="term" value="F:hydrolase activity"/>
    <property type="evidence" value="ECO:0007669"/>
    <property type="project" value="UniProtKB-KW"/>
</dbReference>
<reference evidence="3 4" key="1">
    <citation type="submission" date="2021-06" db="EMBL/GenBank/DDBJ databases">
        <authorList>
            <person name="Lee D.H."/>
        </authorList>
    </citation>
    <scope>NUCLEOTIDE SEQUENCE [LARGE SCALE GENOMIC DNA]</scope>
    <source>
        <strain evidence="3 4">MMS21-HV4-11</strain>
    </source>
</reference>
<dbReference type="InterPro" id="IPR050266">
    <property type="entry name" value="AB_hydrolase_sf"/>
</dbReference>
<dbReference type="PANTHER" id="PTHR43798">
    <property type="entry name" value="MONOACYLGLYCEROL LIPASE"/>
    <property type="match status" value="1"/>
</dbReference>
<evidence type="ECO:0000256" key="1">
    <source>
        <dbReference type="SAM" id="SignalP"/>
    </source>
</evidence>
<protein>
    <submittedName>
        <fullName evidence="3">Alpha/beta hydrolase</fullName>
    </submittedName>
</protein>
<dbReference type="Pfam" id="PF12697">
    <property type="entry name" value="Abhydrolase_6"/>
    <property type="match status" value="1"/>
</dbReference>
<proteinExistence type="predicted"/>
<dbReference type="InterPro" id="IPR000073">
    <property type="entry name" value="AB_hydrolase_1"/>
</dbReference>
<dbReference type="RefSeq" id="WP_216956953.1">
    <property type="nucleotide sequence ID" value="NZ_JAHOPB010000001.1"/>
</dbReference>
<name>A0ABS6IDI7_9HYPH</name>
<dbReference type="PANTHER" id="PTHR43798:SF29">
    <property type="entry name" value="AB HYDROLASE-1 DOMAIN-CONTAINING PROTEIN"/>
    <property type="match status" value="1"/>
</dbReference>
<dbReference type="EMBL" id="JAHOPB010000001">
    <property type="protein sequence ID" value="MBU8872664.1"/>
    <property type="molecule type" value="Genomic_DNA"/>
</dbReference>